<comment type="caution">
    <text evidence="2">The sequence shown here is derived from an EMBL/GenBank/DDBJ whole genome shotgun (WGS) entry which is preliminary data.</text>
</comment>
<evidence type="ECO:0000313" key="2">
    <source>
        <dbReference type="EMBL" id="MDT0412639.1"/>
    </source>
</evidence>
<proteinExistence type="predicted"/>
<protein>
    <submittedName>
        <fullName evidence="2">DUF4259 domain-containing protein</fullName>
    </submittedName>
</protein>
<name>A0ABU2R975_9ACTN</name>
<feature type="compositionally biased region" description="Pro residues" evidence="1">
    <location>
        <begin position="93"/>
        <end position="104"/>
    </location>
</feature>
<evidence type="ECO:0000256" key="1">
    <source>
        <dbReference type="SAM" id="MobiDB-lite"/>
    </source>
</evidence>
<dbReference type="InterPro" id="IPR025355">
    <property type="entry name" value="DUF4259"/>
</dbReference>
<dbReference type="Pfam" id="PF14078">
    <property type="entry name" value="DUF4259"/>
    <property type="match status" value="1"/>
</dbReference>
<reference evidence="3" key="1">
    <citation type="submission" date="2023-07" db="EMBL/GenBank/DDBJ databases">
        <title>30 novel species of actinomycetes from the DSMZ collection.</title>
        <authorList>
            <person name="Nouioui I."/>
        </authorList>
    </citation>
    <scope>NUCLEOTIDE SEQUENCE [LARGE SCALE GENOMIC DNA]</scope>
    <source>
        <strain evidence="3">DSM 41979</strain>
    </source>
</reference>
<dbReference type="EMBL" id="JAVRET010000089">
    <property type="protein sequence ID" value="MDT0412639.1"/>
    <property type="molecule type" value="Genomic_DNA"/>
</dbReference>
<feature type="compositionally biased region" description="Basic and acidic residues" evidence="1">
    <location>
        <begin position="1"/>
        <end position="11"/>
    </location>
</feature>
<sequence length="153" mass="15478">MPGCGRHDDRGGPLGTWDSGPFGNDAAADWCRGPDDAEPAARAGLVGAAPAHAADTPPGTYLDDGEHTVAAAALVAAQCPRGEPAESAYGPRRPAPGPHGPASPRPRSGRPGPHRAVRTARTVGARAPSWHGATDRLRAALAPEPVGERATLG</sequence>
<keyword evidence="3" id="KW-1185">Reference proteome</keyword>
<gene>
    <name evidence="2" type="ORF">RM698_26770</name>
</gene>
<dbReference type="RefSeq" id="WP_311652413.1">
    <property type="nucleotide sequence ID" value="NZ_JAVRET010000089.1"/>
</dbReference>
<feature type="region of interest" description="Disordered" evidence="1">
    <location>
        <begin position="81"/>
        <end position="153"/>
    </location>
</feature>
<accession>A0ABU2R975</accession>
<dbReference type="Proteomes" id="UP001183610">
    <property type="component" value="Unassembled WGS sequence"/>
</dbReference>
<evidence type="ECO:0000313" key="3">
    <source>
        <dbReference type="Proteomes" id="UP001183610"/>
    </source>
</evidence>
<feature type="compositionally biased region" description="Low complexity" evidence="1">
    <location>
        <begin position="40"/>
        <end position="54"/>
    </location>
</feature>
<organism evidence="2 3">
    <name type="scientific">Streptomyces evansiae</name>
    <dbReference type="NCBI Taxonomy" id="3075535"/>
    <lineage>
        <taxon>Bacteria</taxon>
        <taxon>Bacillati</taxon>
        <taxon>Actinomycetota</taxon>
        <taxon>Actinomycetes</taxon>
        <taxon>Kitasatosporales</taxon>
        <taxon>Streptomycetaceae</taxon>
        <taxon>Streptomyces</taxon>
    </lineage>
</organism>
<feature type="region of interest" description="Disordered" evidence="1">
    <location>
        <begin position="1"/>
        <end position="65"/>
    </location>
</feature>